<accession>A0A6J4JRH7</accession>
<evidence type="ECO:0000256" key="2">
    <source>
        <dbReference type="SAM" id="Phobius"/>
    </source>
</evidence>
<feature type="transmembrane region" description="Helical" evidence="2">
    <location>
        <begin position="6"/>
        <end position="24"/>
    </location>
</feature>
<feature type="compositionally biased region" description="Polar residues" evidence="1">
    <location>
        <begin position="105"/>
        <end position="120"/>
    </location>
</feature>
<keyword evidence="2" id="KW-0812">Transmembrane</keyword>
<dbReference type="EMBL" id="CADCTO010000535">
    <property type="protein sequence ID" value="CAA9285756.1"/>
    <property type="molecule type" value="Genomic_DNA"/>
</dbReference>
<sequence>MPRILRNVHVTNFILVAFYSLVLSTGEGIPTSVVIGVSFACWLSALMTWLDGIRGAWNRPAGGRKAFYGAVAWLVFLVLGSLQLLANYTMLPQTRARHRVRKVSEQSAQSAPSTPSNKSLHGTRLLPM</sequence>
<feature type="region of interest" description="Disordered" evidence="1">
    <location>
        <begin position="101"/>
        <end position="128"/>
    </location>
</feature>
<protein>
    <submittedName>
        <fullName evidence="3">Uncharacterized protein</fullName>
    </submittedName>
</protein>
<organism evidence="3">
    <name type="scientific">uncultured Armatimonadetes bacterium</name>
    <dbReference type="NCBI Taxonomy" id="157466"/>
    <lineage>
        <taxon>Bacteria</taxon>
        <taxon>Bacillati</taxon>
        <taxon>Armatimonadota</taxon>
        <taxon>environmental samples</taxon>
    </lineage>
</organism>
<gene>
    <name evidence="3" type="ORF">AVDCRST_MAG63-3944</name>
</gene>
<proteinExistence type="predicted"/>
<feature type="transmembrane region" description="Helical" evidence="2">
    <location>
        <begin position="70"/>
        <end position="91"/>
    </location>
</feature>
<keyword evidence="2" id="KW-1133">Transmembrane helix</keyword>
<name>A0A6J4JRH7_9BACT</name>
<keyword evidence="2" id="KW-0472">Membrane</keyword>
<evidence type="ECO:0000313" key="3">
    <source>
        <dbReference type="EMBL" id="CAA9285756.1"/>
    </source>
</evidence>
<dbReference type="AlphaFoldDB" id="A0A6J4JRH7"/>
<reference evidence="3" key="1">
    <citation type="submission" date="2020-02" db="EMBL/GenBank/DDBJ databases">
        <authorList>
            <person name="Meier V. D."/>
        </authorList>
    </citation>
    <scope>NUCLEOTIDE SEQUENCE</scope>
    <source>
        <strain evidence="3">AVDCRST_MAG63</strain>
    </source>
</reference>
<evidence type="ECO:0000256" key="1">
    <source>
        <dbReference type="SAM" id="MobiDB-lite"/>
    </source>
</evidence>